<evidence type="ECO:0000256" key="12">
    <source>
        <dbReference type="HAMAP-Rule" id="MF_00176"/>
    </source>
</evidence>
<dbReference type="OrthoDB" id="9804647at2"/>
<dbReference type="GO" id="GO:0005524">
    <property type="term" value="F:ATP binding"/>
    <property type="evidence" value="ECO:0007669"/>
    <property type="project" value="UniProtKB-UniRule"/>
</dbReference>
<evidence type="ECO:0000256" key="8">
    <source>
        <dbReference type="ARBA" id="ARBA00022917"/>
    </source>
</evidence>
<comment type="catalytic activity">
    <reaction evidence="11 12">
        <text>tRNA(Ser) + L-serine + ATP = L-seryl-tRNA(Ser) + AMP + diphosphate + H(+)</text>
        <dbReference type="Rhea" id="RHEA:12292"/>
        <dbReference type="Rhea" id="RHEA-COMP:9669"/>
        <dbReference type="Rhea" id="RHEA-COMP:9703"/>
        <dbReference type="ChEBI" id="CHEBI:15378"/>
        <dbReference type="ChEBI" id="CHEBI:30616"/>
        <dbReference type="ChEBI" id="CHEBI:33019"/>
        <dbReference type="ChEBI" id="CHEBI:33384"/>
        <dbReference type="ChEBI" id="CHEBI:78442"/>
        <dbReference type="ChEBI" id="CHEBI:78533"/>
        <dbReference type="ChEBI" id="CHEBI:456215"/>
        <dbReference type="EC" id="6.1.1.11"/>
    </reaction>
</comment>
<evidence type="ECO:0000313" key="16">
    <source>
        <dbReference type="EMBL" id="ANV98495.1"/>
    </source>
</evidence>
<dbReference type="PANTHER" id="PTHR43697">
    <property type="entry name" value="SERYL-TRNA SYNTHETASE"/>
    <property type="match status" value="1"/>
</dbReference>
<dbReference type="InterPro" id="IPR002314">
    <property type="entry name" value="aa-tRNA-synt_IIb"/>
</dbReference>
<keyword evidence="17" id="KW-1185">Reference proteome</keyword>
<dbReference type="InterPro" id="IPR002317">
    <property type="entry name" value="Ser-tRNA-ligase_type_1"/>
</dbReference>
<evidence type="ECO:0000256" key="1">
    <source>
        <dbReference type="ARBA" id="ARBA00004496"/>
    </source>
</evidence>
<dbReference type="Gene3D" id="1.10.287.40">
    <property type="entry name" value="Serine-tRNA synthetase, tRNA binding domain"/>
    <property type="match status" value="1"/>
</dbReference>
<dbReference type="EMBL" id="CP016503">
    <property type="protein sequence ID" value="ANV98495.1"/>
    <property type="molecule type" value="Genomic_DNA"/>
</dbReference>
<keyword evidence="8 12" id="KW-0648">Protein biosynthesis</keyword>
<dbReference type="PRINTS" id="PR00981">
    <property type="entry name" value="TRNASYNTHSER"/>
</dbReference>
<dbReference type="InterPro" id="IPR042103">
    <property type="entry name" value="SerRS_1_N_sf"/>
</dbReference>
<dbReference type="InterPro" id="IPR033729">
    <property type="entry name" value="SerRS_core"/>
</dbReference>
<feature type="binding site" evidence="12">
    <location>
        <position position="393"/>
    </location>
    <ligand>
        <name>L-serine</name>
        <dbReference type="ChEBI" id="CHEBI:33384"/>
    </ligand>
</feature>
<evidence type="ECO:0000256" key="2">
    <source>
        <dbReference type="ARBA" id="ARBA00005045"/>
    </source>
</evidence>
<evidence type="ECO:0000256" key="4">
    <source>
        <dbReference type="ARBA" id="ARBA00022490"/>
    </source>
</evidence>
<dbReference type="PROSITE" id="PS50862">
    <property type="entry name" value="AA_TRNA_LIGASE_II"/>
    <property type="match status" value="1"/>
</dbReference>
<dbReference type="InterPro" id="IPR010978">
    <property type="entry name" value="tRNA-bd_arm"/>
</dbReference>
<organism evidence="16 17">
    <name type="scientific">Helicobacter enhydrae</name>
    <dbReference type="NCBI Taxonomy" id="222136"/>
    <lineage>
        <taxon>Bacteria</taxon>
        <taxon>Pseudomonadati</taxon>
        <taxon>Campylobacterota</taxon>
        <taxon>Epsilonproteobacteria</taxon>
        <taxon>Campylobacterales</taxon>
        <taxon>Helicobacteraceae</taxon>
        <taxon>Helicobacter</taxon>
    </lineage>
</organism>
<evidence type="ECO:0000256" key="7">
    <source>
        <dbReference type="ARBA" id="ARBA00022840"/>
    </source>
</evidence>
<comment type="function">
    <text evidence="12">Catalyzes the attachment of serine to tRNA(Ser). Is also able to aminoacylate tRNA(Sec) with serine, to form the misacylated tRNA L-seryl-tRNA(Sec), which will be further converted into selenocysteinyl-tRNA(Sec).</text>
</comment>
<dbReference type="SUPFAM" id="SSF46589">
    <property type="entry name" value="tRNA-binding arm"/>
    <property type="match status" value="1"/>
</dbReference>
<accession>A0A1B1U732</accession>
<comment type="pathway">
    <text evidence="2 12">Aminoacyl-tRNA biosynthesis; selenocysteinyl-tRNA(Sec) biosynthesis; L-seryl-tRNA(Sec) from L-serine and tRNA(Sec): step 1/1.</text>
</comment>
<feature type="binding site" evidence="12 14">
    <location>
        <begin position="359"/>
        <end position="362"/>
    </location>
    <ligand>
        <name>ATP</name>
        <dbReference type="ChEBI" id="CHEBI:30616"/>
    </ligand>
</feature>
<evidence type="ECO:0000256" key="10">
    <source>
        <dbReference type="ARBA" id="ARBA00047929"/>
    </source>
</evidence>
<comment type="subcellular location">
    <subcellularLocation>
        <location evidence="1 12">Cytoplasm</location>
    </subcellularLocation>
</comment>
<dbReference type="PANTHER" id="PTHR43697:SF1">
    <property type="entry name" value="SERINE--TRNA LIGASE"/>
    <property type="match status" value="1"/>
</dbReference>
<dbReference type="NCBIfam" id="TIGR00414">
    <property type="entry name" value="serS"/>
    <property type="match status" value="1"/>
</dbReference>
<dbReference type="GO" id="GO:0016260">
    <property type="term" value="P:selenocysteine biosynthetic process"/>
    <property type="evidence" value="ECO:0007669"/>
    <property type="project" value="UniProtKB-UniRule"/>
</dbReference>
<dbReference type="InterPro" id="IPR006195">
    <property type="entry name" value="aa-tRNA-synth_II"/>
</dbReference>
<protein>
    <recommendedName>
        <fullName evidence="12">Serine--tRNA ligase</fullName>
        <ecNumber evidence="12">6.1.1.11</ecNumber>
    </recommendedName>
    <alternativeName>
        <fullName evidence="12">Seryl-tRNA synthetase</fullName>
        <shortName evidence="12">SerRS</shortName>
    </alternativeName>
    <alternativeName>
        <fullName evidence="12">Seryl-tRNA(Ser/Sec) synthetase</fullName>
    </alternativeName>
</protein>
<feature type="domain" description="Aminoacyl-transfer RNA synthetases class-II family profile" evidence="15">
    <location>
        <begin position="166"/>
        <end position="418"/>
    </location>
</feature>
<dbReference type="RefSeq" id="WP_066341304.1">
    <property type="nucleotide sequence ID" value="NZ_CP016503.1"/>
</dbReference>
<evidence type="ECO:0000259" key="15">
    <source>
        <dbReference type="PROSITE" id="PS50862"/>
    </source>
</evidence>
<dbReference type="InterPro" id="IPR045864">
    <property type="entry name" value="aa-tRNA-synth_II/BPL/LPL"/>
</dbReference>
<name>A0A1B1U732_9HELI</name>
<dbReference type="Pfam" id="PF00587">
    <property type="entry name" value="tRNA-synt_2b"/>
    <property type="match status" value="1"/>
</dbReference>
<feature type="binding site" evidence="13">
    <location>
        <position position="241"/>
    </location>
    <ligand>
        <name>L-serine</name>
        <dbReference type="ChEBI" id="CHEBI:33384"/>
    </ligand>
</feature>
<evidence type="ECO:0000256" key="3">
    <source>
        <dbReference type="ARBA" id="ARBA00010728"/>
    </source>
</evidence>
<dbReference type="InterPro" id="IPR015866">
    <property type="entry name" value="Ser-tRNA-synth_1_N"/>
</dbReference>
<evidence type="ECO:0000256" key="6">
    <source>
        <dbReference type="ARBA" id="ARBA00022741"/>
    </source>
</evidence>
<feature type="binding site" evidence="13">
    <location>
        <position position="391"/>
    </location>
    <ligand>
        <name>L-serine</name>
        <dbReference type="ChEBI" id="CHEBI:33384"/>
    </ligand>
</feature>
<comment type="subunit">
    <text evidence="12">Homodimer. The tRNA molecule binds across the dimer.</text>
</comment>
<dbReference type="PIRSF" id="PIRSF001529">
    <property type="entry name" value="Ser-tRNA-synth_IIa"/>
    <property type="match status" value="1"/>
</dbReference>
<reference evidence="17" key="1">
    <citation type="submission" date="2016-07" db="EMBL/GenBank/DDBJ databases">
        <authorList>
            <person name="Florea S."/>
            <person name="Webb J.S."/>
            <person name="Jaromczyk J."/>
            <person name="Schardl C.L."/>
        </authorList>
    </citation>
    <scope>NUCLEOTIDE SEQUENCE [LARGE SCALE GENOMIC DNA]</scope>
    <source>
        <strain evidence="17">MIT 01-6242</strain>
    </source>
</reference>
<comment type="similarity">
    <text evidence="3 12">Belongs to the class-II aminoacyl-tRNA synthetase family. Type-1 seryl-tRNA synthetase subfamily.</text>
</comment>
<proteinExistence type="inferred from homology"/>
<keyword evidence="7 12" id="KW-0067">ATP-binding</keyword>
<dbReference type="SUPFAM" id="SSF55681">
    <property type="entry name" value="Class II aaRS and biotin synthetases"/>
    <property type="match status" value="1"/>
</dbReference>
<dbReference type="UniPathway" id="UPA00906">
    <property type="reaction ID" value="UER00895"/>
</dbReference>
<keyword evidence="5 12" id="KW-0436">Ligase</keyword>
<keyword evidence="9 12" id="KW-0030">Aminoacyl-tRNA synthetase</keyword>
<evidence type="ECO:0000313" key="17">
    <source>
        <dbReference type="Proteomes" id="UP000092884"/>
    </source>
</evidence>
<dbReference type="Gene3D" id="3.30.930.10">
    <property type="entry name" value="Bira Bifunctional Protein, Domain 2"/>
    <property type="match status" value="1"/>
</dbReference>
<comment type="catalytic activity">
    <reaction evidence="10 12">
        <text>tRNA(Sec) + L-serine + ATP = L-seryl-tRNA(Sec) + AMP + diphosphate + H(+)</text>
        <dbReference type="Rhea" id="RHEA:42580"/>
        <dbReference type="Rhea" id="RHEA-COMP:9742"/>
        <dbReference type="Rhea" id="RHEA-COMP:10128"/>
        <dbReference type="ChEBI" id="CHEBI:15378"/>
        <dbReference type="ChEBI" id="CHEBI:30616"/>
        <dbReference type="ChEBI" id="CHEBI:33019"/>
        <dbReference type="ChEBI" id="CHEBI:33384"/>
        <dbReference type="ChEBI" id="CHEBI:78442"/>
        <dbReference type="ChEBI" id="CHEBI:78533"/>
        <dbReference type="ChEBI" id="CHEBI:456215"/>
        <dbReference type="EC" id="6.1.1.11"/>
    </reaction>
</comment>
<dbReference type="STRING" id="222136.BBW65_06675"/>
<dbReference type="HAMAP" id="MF_00176">
    <property type="entry name" value="Ser_tRNA_synth_type1"/>
    <property type="match status" value="1"/>
</dbReference>
<comment type="domain">
    <text evidence="12">Consists of two distinct domains, a catalytic core and a N-terminal extension that is involved in tRNA binding.</text>
</comment>
<evidence type="ECO:0000256" key="11">
    <source>
        <dbReference type="ARBA" id="ARBA00048823"/>
    </source>
</evidence>
<evidence type="ECO:0000256" key="13">
    <source>
        <dbReference type="PIRSR" id="PIRSR001529-1"/>
    </source>
</evidence>
<feature type="binding site" evidence="12 13">
    <location>
        <position position="295"/>
    </location>
    <ligand>
        <name>L-serine</name>
        <dbReference type="ChEBI" id="CHEBI:33384"/>
    </ligand>
</feature>
<dbReference type="GO" id="GO:0005737">
    <property type="term" value="C:cytoplasm"/>
    <property type="evidence" value="ECO:0007669"/>
    <property type="project" value="UniProtKB-SubCell"/>
</dbReference>
<keyword evidence="6 12" id="KW-0547">Nucleotide-binding</keyword>
<dbReference type="Pfam" id="PF02403">
    <property type="entry name" value="Seryl_tRNA_N"/>
    <property type="match status" value="1"/>
</dbReference>
<dbReference type="GO" id="GO:0006434">
    <property type="term" value="P:seryl-tRNA aminoacylation"/>
    <property type="evidence" value="ECO:0007669"/>
    <property type="project" value="UniProtKB-UniRule"/>
</dbReference>
<evidence type="ECO:0000256" key="14">
    <source>
        <dbReference type="PIRSR" id="PIRSR001529-2"/>
    </source>
</evidence>
<evidence type="ECO:0000256" key="5">
    <source>
        <dbReference type="ARBA" id="ARBA00022598"/>
    </source>
</evidence>
<gene>
    <name evidence="12" type="primary">serS</name>
    <name evidence="16" type="ORF">BBW65_06675</name>
</gene>
<dbReference type="EC" id="6.1.1.11" evidence="12"/>
<dbReference type="CDD" id="cd00770">
    <property type="entry name" value="SerRS_core"/>
    <property type="match status" value="1"/>
</dbReference>
<sequence length="425" mass="48035">MIDLKLLINDFAHIAEKLEIKKVDKQILEELKKRSMEYKGKKQELEELQALQNANSRRFGECQRKGEDTSELRKILEENKQHIARLSGAVDLAEEGLMTILHNVPNIPDDKTPRGDSQEDNVELARILTPKTFDFAPKEHWELADQNGWIDFLGGVKLAKSRFSVLRGEGARLNRALINFMLDYNERRGFEVVATPVIANSKCLFGTGQLPKFEEDMFKLSGGVEELDGSKNENDLFLIPTSEITLTNLYNDVIIPSQDLPIKMTAHTPCFRKEAGSAGRDTRGMIRQHQFDKVELVAITHPSQSDSMQEYMVQTASGILQELGLPHRLVQLCGGDLGFSASNTIDIEVWLPGQNQYREISSVSNTRDFQARRAKIRYKEDKKNYLAHTLNGSSLAVGRTLVAIMENYQNADGSISIPEVLRKYL</sequence>
<keyword evidence="4 12" id="KW-0963">Cytoplasm</keyword>
<evidence type="ECO:0000256" key="9">
    <source>
        <dbReference type="ARBA" id="ARBA00023146"/>
    </source>
</evidence>
<feature type="binding site" evidence="12 14">
    <location>
        <begin position="272"/>
        <end position="274"/>
    </location>
    <ligand>
        <name>ATP</name>
        <dbReference type="ChEBI" id="CHEBI:30616"/>
    </ligand>
</feature>
<dbReference type="GO" id="GO:0004828">
    <property type="term" value="F:serine-tRNA ligase activity"/>
    <property type="evidence" value="ECO:0007669"/>
    <property type="project" value="UniProtKB-UniRule"/>
</dbReference>
<dbReference type="KEGG" id="het:BBW65_06675"/>
<dbReference type="AlphaFoldDB" id="A0A1B1U732"/>
<comment type="caution">
    <text evidence="12">Lacks conserved residue(s) required for the propagation of feature annotation.</text>
</comment>
<dbReference type="Proteomes" id="UP000092884">
    <property type="component" value="Chromosome"/>
</dbReference>
<feature type="binding site" evidence="13">
    <location>
        <position position="272"/>
    </location>
    <ligand>
        <name>L-serine</name>
        <dbReference type="ChEBI" id="CHEBI:33384"/>
    </ligand>
</feature>
<feature type="binding site" evidence="12">
    <location>
        <begin position="241"/>
        <end position="243"/>
    </location>
    <ligand>
        <name>L-serine</name>
        <dbReference type="ChEBI" id="CHEBI:33384"/>
    </ligand>
</feature>